<feature type="transmembrane region" description="Helical" evidence="1">
    <location>
        <begin position="294"/>
        <end position="313"/>
    </location>
</feature>
<dbReference type="Pfam" id="PF01944">
    <property type="entry name" value="SpoIIM"/>
    <property type="match status" value="1"/>
</dbReference>
<comment type="caution">
    <text evidence="2">The sequence shown here is derived from an EMBL/GenBank/DDBJ whole genome shotgun (WGS) entry which is preliminary data.</text>
</comment>
<name>A0A7Y3SZM4_9CLOT</name>
<feature type="transmembrane region" description="Helical" evidence="1">
    <location>
        <begin position="260"/>
        <end position="282"/>
    </location>
</feature>
<dbReference type="PANTHER" id="PTHR35337:SF1">
    <property type="entry name" value="SLR1478 PROTEIN"/>
    <property type="match status" value="1"/>
</dbReference>
<dbReference type="AlphaFoldDB" id="A0A7Y3SZM4"/>
<proteinExistence type="predicted"/>
<dbReference type="Proteomes" id="UP000531659">
    <property type="component" value="Unassembled WGS sequence"/>
</dbReference>
<keyword evidence="1" id="KW-0812">Transmembrane</keyword>
<evidence type="ECO:0000313" key="2">
    <source>
        <dbReference type="EMBL" id="NNU78321.1"/>
    </source>
</evidence>
<keyword evidence="1" id="KW-0472">Membrane</keyword>
<feature type="transmembrane region" description="Helical" evidence="1">
    <location>
        <begin position="217"/>
        <end position="239"/>
    </location>
</feature>
<sequence>MKEEQFIKINSDTWRELEDFSIIINKKGVKKLPSEDVVKFLQIFRSCSHNLAYATTHYPKSKVVSYLNSLVSKCHNHVYAVKKISPSSLIKYITYDFPLLLKKYKWFIISSFSFFALGVILSMILVLINVNNASMFLPSDLISTIKSGNSGPKQWNSPLMSSNIMVNNISVSLKAFVMGITLGIGTIYVLFFNGALLGALTVLEYTYGNPINYWSLILPHGIIELTAIFISGAAGLMIAKSMLLPGEYSRKHALIKGAKESISLIIGVIFMLIIAGIIEGFFTPLNISESSKLIFAGASAILLTVYFSIPYLIKK</sequence>
<organism evidence="2 3">
    <name type="scientific">Clostridium estertheticum</name>
    <dbReference type="NCBI Taxonomy" id="238834"/>
    <lineage>
        <taxon>Bacteria</taxon>
        <taxon>Bacillati</taxon>
        <taxon>Bacillota</taxon>
        <taxon>Clostridia</taxon>
        <taxon>Eubacteriales</taxon>
        <taxon>Clostridiaceae</taxon>
        <taxon>Clostridium</taxon>
    </lineage>
</organism>
<evidence type="ECO:0000256" key="1">
    <source>
        <dbReference type="SAM" id="Phobius"/>
    </source>
</evidence>
<feature type="transmembrane region" description="Helical" evidence="1">
    <location>
        <begin position="175"/>
        <end position="197"/>
    </location>
</feature>
<protein>
    <submittedName>
        <fullName evidence="2">Stage II sporulation protein M</fullName>
    </submittedName>
</protein>
<reference evidence="2 3" key="1">
    <citation type="submission" date="2020-05" db="EMBL/GenBank/DDBJ databases">
        <title>Complete genome of Clostridium estertheticum subspecies estertheticum, isolated from Vacuum packed lamb meat from New Zealand imported to Switzerland.</title>
        <authorList>
            <person name="Wambui J."/>
            <person name="Stevens M.J.A."/>
            <person name="Stephan R."/>
        </authorList>
    </citation>
    <scope>NUCLEOTIDE SEQUENCE [LARGE SCALE GENOMIC DNA]</scope>
    <source>
        <strain evidence="2 3">CEST001</strain>
    </source>
</reference>
<feature type="transmembrane region" description="Helical" evidence="1">
    <location>
        <begin position="106"/>
        <end position="128"/>
    </location>
</feature>
<gene>
    <name evidence="2" type="ORF">HLQ16_20625</name>
</gene>
<dbReference type="InterPro" id="IPR002798">
    <property type="entry name" value="SpoIIM-like"/>
</dbReference>
<accession>A0A7Y3SZM4</accession>
<dbReference type="EMBL" id="JABEYB010000021">
    <property type="protein sequence ID" value="NNU78321.1"/>
    <property type="molecule type" value="Genomic_DNA"/>
</dbReference>
<keyword evidence="1" id="KW-1133">Transmembrane helix</keyword>
<evidence type="ECO:0000313" key="3">
    <source>
        <dbReference type="Proteomes" id="UP000531659"/>
    </source>
</evidence>
<dbReference type="PANTHER" id="PTHR35337">
    <property type="entry name" value="SLR1478 PROTEIN"/>
    <property type="match status" value="1"/>
</dbReference>
<dbReference type="RefSeq" id="WP_171298891.1">
    <property type="nucleotide sequence ID" value="NZ_CP087098.1"/>
</dbReference>